<dbReference type="InterPro" id="IPR019734">
    <property type="entry name" value="TPR_rpt"/>
</dbReference>
<dbReference type="PANTHER" id="PTHR45586">
    <property type="entry name" value="TPR REPEAT-CONTAINING PROTEIN PA4667"/>
    <property type="match status" value="1"/>
</dbReference>
<dbReference type="Pfam" id="PF13432">
    <property type="entry name" value="TPR_16"/>
    <property type="match status" value="1"/>
</dbReference>
<gene>
    <name evidence="4" type="ORF">AVDCRST_MAG93-1842</name>
</gene>
<name>A0A6J4IIF7_9CHLR</name>
<protein>
    <recommendedName>
        <fullName evidence="5">Tetratricopeptide repeat protein</fullName>
    </recommendedName>
</protein>
<dbReference type="SMART" id="SM00028">
    <property type="entry name" value="TPR"/>
    <property type="match status" value="8"/>
</dbReference>
<evidence type="ECO:0000313" key="4">
    <source>
        <dbReference type="EMBL" id="CAA9253000.1"/>
    </source>
</evidence>
<keyword evidence="1" id="KW-0677">Repeat</keyword>
<dbReference type="Gene3D" id="1.25.40.10">
    <property type="entry name" value="Tetratricopeptide repeat domain"/>
    <property type="match status" value="5"/>
</dbReference>
<dbReference type="InterPro" id="IPR051012">
    <property type="entry name" value="CellSynth/LPSAsmb/PSIAsmb"/>
</dbReference>
<feature type="region of interest" description="Disordered" evidence="3">
    <location>
        <begin position="1"/>
        <end position="21"/>
    </location>
</feature>
<evidence type="ECO:0000256" key="3">
    <source>
        <dbReference type="SAM" id="MobiDB-lite"/>
    </source>
</evidence>
<dbReference type="InterPro" id="IPR011990">
    <property type="entry name" value="TPR-like_helical_dom_sf"/>
</dbReference>
<dbReference type="EMBL" id="CADCTR010000625">
    <property type="protein sequence ID" value="CAA9253000.1"/>
    <property type="molecule type" value="Genomic_DNA"/>
</dbReference>
<sequence>MPSRKQPSQRTRRPDTGVTARDPRERGLQAFNAGRFDDAIAIWSRLMQVDRTIFSVLAEAHFRRALARTLDEDRLDDLRRALELRPRDFRYQYHLGLALHRLGDLDGAIERYRAVVGQDPGIPGAGLVLALAHLERDPRTDVTTLPGYDTQVHALLAPVQALLHSTAPAAGGDTPIERLWRGLALIPKGDGSARELMADNRKLPSALAANVRRYYLGVAAAQAGDLDGALEAWQHVRDQHMDTPWLRDNLTAAILQRLSEDNGADIDRTAQLVHRAANLAAGNPALAEPFVQVLDRSARAAATRGDWVQARILWLDALDVVRANAGLGSPRPILHNLALAHEAQEEWGEAAEMWRAMLRTRARKGGAAGQPGDAQWSWIRKRVVECYKRAGTPGEAVTIFRQAIKATPDDLDARLQLVDALMANEQEQAAYNEVERILAIDPMHVDARLRGSVLLGASDEFQLARAMLQPVLQQQPEHETARRQMVQLLLTEGQRNLVWFDFAAAERAFQEAHRYAPMDWHPLLNLGRVAISQHNLHRAAEMLTRVLELAGDQADAYLAVIDCWAVADQIDEIRATLARAEAALPLTGDFLIEVGLMLLERDRPASPFAVLGPPQKRKAKPGPRSRLALELFDRAMAADPENGRMRLALAAQLMRVEPELALRYAEEGVRLLPEVPEAYMLLATLHIVSERVRDAKDALRRGARLARQQGNAELADEMEEMRRHVGDPMLPMMLQLNPLMDIDDDDW</sequence>
<dbReference type="SUPFAM" id="SSF48452">
    <property type="entry name" value="TPR-like"/>
    <property type="match status" value="3"/>
</dbReference>
<proteinExistence type="predicted"/>
<keyword evidence="2" id="KW-0802">TPR repeat</keyword>
<dbReference type="Pfam" id="PF14559">
    <property type="entry name" value="TPR_19"/>
    <property type="match status" value="1"/>
</dbReference>
<evidence type="ECO:0008006" key="5">
    <source>
        <dbReference type="Google" id="ProtNLM"/>
    </source>
</evidence>
<dbReference type="AlphaFoldDB" id="A0A6J4IIF7"/>
<evidence type="ECO:0000256" key="1">
    <source>
        <dbReference type="ARBA" id="ARBA00022737"/>
    </source>
</evidence>
<accession>A0A6J4IIF7</accession>
<reference evidence="4" key="1">
    <citation type="submission" date="2020-02" db="EMBL/GenBank/DDBJ databases">
        <authorList>
            <person name="Meier V. D."/>
        </authorList>
    </citation>
    <scope>NUCLEOTIDE SEQUENCE</scope>
    <source>
        <strain evidence="4">AVDCRST_MAG93</strain>
    </source>
</reference>
<dbReference type="PANTHER" id="PTHR45586:SF1">
    <property type="entry name" value="LIPOPOLYSACCHARIDE ASSEMBLY PROTEIN B"/>
    <property type="match status" value="1"/>
</dbReference>
<evidence type="ECO:0000256" key="2">
    <source>
        <dbReference type="ARBA" id="ARBA00022803"/>
    </source>
</evidence>
<organism evidence="4">
    <name type="scientific">uncultured Chloroflexia bacterium</name>
    <dbReference type="NCBI Taxonomy" id="1672391"/>
    <lineage>
        <taxon>Bacteria</taxon>
        <taxon>Bacillati</taxon>
        <taxon>Chloroflexota</taxon>
        <taxon>Chloroflexia</taxon>
        <taxon>environmental samples</taxon>
    </lineage>
</organism>